<protein>
    <submittedName>
        <fullName evidence="1">Uncharacterized protein</fullName>
    </submittedName>
</protein>
<dbReference type="AlphaFoldDB" id="A0ABD3RNY0"/>
<sequence length="123" mass="14248">MRLPLEERCQIISMAYAKSIRESDVILAVMRKKMMVGCPEKYYDVDSIAKRNYNTTYLEEERLDNEKRLMRWPLELRCSLVSDAYAQGIRESEPHLAAMTKKLSVGCPEKFFDIAMSSIADKS</sequence>
<reference evidence="1 2" key="1">
    <citation type="submission" date="2024-12" db="EMBL/GenBank/DDBJ databases">
        <title>The unique morphological basis and parallel evolutionary history of personate flowers in Penstemon.</title>
        <authorList>
            <person name="Depatie T.H."/>
            <person name="Wessinger C.A."/>
        </authorList>
    </citation>
    <scope>NUCLEOTIDE SEQUENCE [LARGE SCALE GENOMIC DNA]</scope>
    <source>
        <strain evidence="1">WTNN_2</strain>
        <tissue evidence="1">Leaf</tissue>
    </source>
</reference>
<dbReference type="EMBL" id="JBJXBP010000008">
    <property type="protein sequence ID" value="KAL3813576.1"/>
    <property type="molecule type" value="Genomic_DNA"/>
</dbReference>
<evidence type="ECO:0000313" key="2">
    <source>
        <dbReference type="Proteomes" id="UP001634393"/>
    </source>
</evidence>
<organism evidence="1 2">
    <name type="scientific">Penstemon smallii</name>
    <dbReference type="NCBI Taxonomy" id="265156"/>
    <lineage>
        <taxon>Eukaryota</taxon>
        <taxon>Viridiplantae</taxon>
        <taxon>Streptophyta</taxon>
        <taxon>Embryophyta</taxon>
        <taxon>Tracheophyta</taxon>
        <taxon>Spermatophyta</taxon>
        <taxon>Magnoliopsida</taxon>
        <taxon>eudicotyledons</taxon>
        <taxon>Gunneridae</taxon>
        <taxon>Pentapetalae</taxon>
        <taxon>asterids</taxon>
        <taxon>lamiids</taxon>
        <taxon>Lamiales</taxon>
        <taxon>Plantaginaceae</taxon>
        <taxon>Cheloneae</taxon>
        <taxon>Penstemon</taxon>
    </lineage>
</organism>
<dbReference type="Proteomes" id="UP001634393">
    <property type="component" value="Unassembled WGS sequence"/>
</dbReference>
<accession>A0ABD3RNY0</accession>
<keyword evidence="2" id="KW-1185">Reference proteome</keyword>
<gene>
    <name evidence="1" type="ORF">ACJIZ3_014844</name>
</gene>
<name>A0ABD3RNY0_9LAMI</name>
<comment type="caution">
    <text evidence="1">The sequence shown here is derived from an EMBL/GenBank/DDBJ whole genome shotgun (WGS) entry which is preliminary data.</text>
</comment>
<evidence type="ECO:0000313" key="1">
    <source>
        <dbReference type="EMBL" id="KAL3813576.1"/>
    </source>
</evidence>
<proteinExistence type="predicted"/>